<sequence length="230" mass="25376">MKTSTKLSICAASVLTVGLLWFLYRKRKFAFTKKVHGAYDDDNDISSISATRLSDDDLEEAAVSIVSFGGYPNDNEMIDEEDKDDIEDVNHSAAKSADVTSAISGNVDVIHEYTDIDVLSSSSESIEWSDTTSSESSINSDRTTPTVNSVITLDIDRVQSSLHEQISSPVVQAHGVNRQTEQMARRQRETDNFPFLMSGSTVCEYIDREYRDVVSGSCPNNEALNVNSIL</sequence>
<keyword evidence="2" id="KW-0812">Transmembrane</keyword>
<reference evidence="3" key="1">
    <citation type="submission" date="2022-08" db="UniProtKB">
        <authorList>
            <consortium name="EnsemblMetazoa"/>
        </authorList>
    </citation>
    <scope>IDENTIFICATION</scope>
    <source>
        <strain evidence="3">05x7-T-G4-1.051#20</strain>
    </source>
</reference>
<keyword evidence="4" id="KW-1185">Reference proteome</keyword>
<keyword evidence="2" id="KW-0472">Membrane</keyword>
<proteinExistence type="predicted"/>
<dbReference type="Proteomes" id="UP000005408">
    <property type="component" value="Unassembled WGS sequence"/>
</dbReference>
<name>A0A8W8HYG8_MAGGI</name>
<dbReference type="EnsemblMetazoa" id="G11703.1">
    <property type="protein sequence ID" value="G11703.1:cds"/>
    <property type="gene ID" value="G11703"/>
</dbReference>
<keyword evidence="2" id="KW-1133">Transmembrane helix</keyword>
<organism evidence="3 4">
    <name type="scientific">Magallana gigas</name>
    <name type="common">Pacific oyster</name>
    <name type="synonym">Crassostrea gigas</name>
    <dbReference type="NCBI Taxonomy" id="29159"/>
    <lineage>
        <taxon>Eukaryota</taxon>
        <taxon>Metazoa</taxon>
        <taxon>Spiralia</taxon>
        <taxon>Lophotrochozoa</taxon>
        <taxon>Mollusca</taxon>
        <taxon>Bivalvia</taxon>
        <taxon>Autobranchia</taxon>
        <taxon>Pteriomorphia</taxon>
        <taxon>Ostreida</taxon>
        <taxon>Ostreoidea</taxon>
        <taxon>Ostreidae</taxon>
        <taxon>Magallana</taxon>
    </lineage>
</organism>
<dbReference type="AlphaFoldDB" id="A0A8W8HYG8"/>
<evidence type="ECO:0000313" key="3">
    <source>
        <dbReference type="EnsemblMetazoa" id="G11703.1:cds"/>
    </source>
</evidence>
<feature type="region of interest" description="Disordered" evidence="1">
    <location>
        <begin position="124"/>
        <end position="143"/>
    </location>
</feature>
<evidence type="ECO:0000313" key="4">
    <source>
        <dbReference type="Proteomes" id="UP000005408"/>
    </source>
</evidence>
<accession>A0A8W8HYG8</accession>
<evidence type="ECO:0000256" key="1">
    <source>
        <dbReference type="SAM" id="MobiDB-lite"/>
    </source>
</evidence>
<feature type="transmembrane region" description="Helical" evidence="2">
    <location>
        <begin position="6"/>
        <end position="24"/>
    </location>
</feature>
<feature type="compositionally biased region" description="Low complexity" evidence="1">
    <location>
        <begin position="124"/>
        <end position="140"/>
    </location>
</feature>
<protein>
    <submittedName>
        <fullName evidence="3">Uncharacterized protein</fullName>
    </submittedName>
</protein>
<evidence type="ECO:0000256" key="2">
    <source>
        <dbReference type="SAM" id="Phobius"/>
    </source>
</evidence>